<comment type="caution">
    <text evidence="2">The sequence shown here is derived from an EMBL/GenBank/DDBJ whole genome shotgun (WGS) entry which is preliminary data.</text>
</comment>
<reference evidence="2 3" key="1">
    <citation type="submission" date="2021-05" db="EMBL/GenBank/DDBJ databases">
        <title>A Polyphasic approach of four new species of the genus Ohtaekwangia: Ohtaekwangia histidinii sp. nov., Ohtaekwangia cretensis sp. nov., Ohtaekwangia indiensis sp. nov., Ohtaekwangia reichenbachii sp. nov. from diverse environment.</title>
        <authorList>
            <person name="Octaviana S."/>
        </authorList>
    </citation>
    <scope>NUCLEOTIDE SEQUENCE [LARGE SCALE GENOMIC DNA]</scope>
    <source>
        <strain evidence="2 3">PWU4</strain>
    </source>
</reference>
<feature type="non-terminal residue" evidence="2">
    <location>
        <position position="1"/>
    </location>
</feature>
<dbReference type="RefSeq" id="WP_254170301.1">
    <property type="nucleotide sequence ID" value="NZ_JAHESF010000099.1"/>
</dbReference>
<dbReference type="Gene3D" id="2.60.40.10">
    <property type="entry name" value="Immunoglobulins"/>
    <property type="match status" value="1"/>
</dbReference>
<protein>
    <recommendedName>
        <fullName evidence="1">Ig-like domain-containing protein</fullName>
    </recommendedName>
</protein>
<proteinExistence type="predicted"/>
<gene>
    <name evidence="2" type="ORF">KK083_32335</name>
</gene>
<dbReference type="Proteomes" id="UP001319200">
    <property type="component" value="Unassembled WGS sequence"/>
</dbReference>
<feature type="domain" description="Ig-like" evidence="1">
    <location>
        <begin position="88"/>
        <end position="174"/>
    </location>
</feature>
<keyword evidence="3" id="KW-1185">Reference proteome</keyword>
<feature type="non-terminal residue" evidence="2">
    <location>
        <position position="208"/>
    </location>
</feature>
<dbReference type="AlphaFoldDB" id="A0AAP2DV87"/>
<organism evidence="2 3">
    <name type="scientific">Chryseosolibacter histidini</name>
    <dbReference type="NCBI Taxonomy" id="2782349"/>
    <lineage>
        <taxon>Bacteria</taxon>
        <taxon>Pseudomonadati</taxon>
        <taxon>Bacteroidota</taxon>
        <taxon>Cytophagia</taxon>
        <taxon>Cytophagales</taxon>
        <taxon>Chryseotaleaceae</taxon>
        <taxon>Chryseosolibacter</taxon>
    </lineage>
</organism>
<accession>A0AAP2DV87</accession>
<dbReference type="EMBL" id="JAHESF010000099">
    <property type="protein sequence ID" value="MBT1701622.1"/>
    <property type="molecule type" value="Genomic_DNA"/>
</dbReference>
<evidence type="ECO:0000259" key="1">
    <source>
        <dbReference type="Pfam" id="PF19081"/>
    </source>
</evidence>
<evidence type="ECO:0000313" key="3">
    <source>
        <dbReference type="Proteomes" id="UP001319200"/>
    </source>
</evidence>
<dbReference type="InterPro" id="IPR013783">
    <property type="entry name" value="Ig-like_fold"/>
</dbReference>
<sequence>DYILCEDETATLTASAVGGTVGSGYAYSWAPATGLSATNVANPTFTPPNIASQTIYNFTVTVTDNFGVVCTSQKTVSITVDPVPTGLTLTAAAPDICYGTSTNIQIAGSQSGVTYQLRNDAGDVAIGSPAAGTGGLINLPTGNLTANTTFNVFATITATGCDTEMNNTVTVTVNSQLTASAVSSDYILCEDETATLTASAVGGTVGSG</sequence>
<evidence type="ECO:0000313" key="2">
    <source>
        <dbReference type="EMBL" id="MBT1701622.1"/>
    </source>
</evidence>
<dbReference type="Pfam" id="PF19081">
    <property type="entry name" value="Ig_7"/>
    <property type="match status" value="1"/>
</dbReference>
<dbReference type="InterPro" id="IPR044023">
    <property type="entry name" value="Ig_7"/>
</dbReference>
<name>A0AAP2DV87_9BACT</name>